<keyword evidence="2" id="KW-1185">Reference proteome</keyword>
<organism evidence="1 2">
    <name type="scientific">Zostera marina</name>
    <name type="common">Eelgrass</name>
    <dbReference type="NCBI Taxonomy" id="29655"/>
    <lineage>
        <taxon>Eukaryota</taxon>
        <taxon>Viridiplantae</taxon>
        <taxon>Streptophyta</taxon>
        <taxon>Embryophyta</taxon>
        <taxon>Tracheophyta</taxon>
        <taxon>Spermatophyta</taxon>
        <taxon>Magnoliopsida</taxon>
        <taxon>Liliopsida</taxon>
        <taxon>Zosteraceae</taxon>
        <taxon>Zostera</taxon>
    </lineage>
</organism>
<dbReference type="AlphaFoldDB" id="A0A0K9P230"/>
<dbReference type="InterPro" id="IPR009902">
    <property type="entry name" value="DUF1442"/>
</dbReference>
<reference evidence="2" key="1">
    <citation type="journal article" date="2016" name="Nature">
        <title>The genome of the seagrass Zostera marina reveals angiosperm adaptation to the sea.</title>
        <authorList>
            <person name="Olsen J.L."/>
            <person name="Rouze P."/>
            <person name="Verhelst B."/>
            <person name="Lin Y.-C."/>
            <person name="Bayer T."/>
            <person name="Collen J."/>
            <person name="Dattolo E."/>
            <person name="De Paoli E."/>
            <person name="Dittami S."/>
            <person name="Maumus F."/>
            <person name="Michel G."/>
            <person name="Kersting A."/>
            <person name="Lauritano C."/>
            <person name="Lohaus R."/>
            <person name="Toepel M."/>
            <person name="Tonon T."/>
            <person name="Vanneste K."/>
            <person name="Amirebrahimi M."/>
            <person name="Brakel J."/>
            <person name="Bostroem C."/>
            <person name="Chovatia M."/>
            <person name="Grimwood J."/>
            <person name="Jenkins J.W."/>
            <person name="Jueterbock A."/>
            <person name="Mraz A."/>
            <person name="Stam W.T."/>
            <person name="Tice H."/>
            <person name="Bornberg-Bauer E."/>
            <person name="Green P.J."/>
            <person name="Pearson G.A."/>
            <person name="Procaccini G."/>
            <person name="Duarte C.M."/>
            <person name="Schmutz J."/>
            <person name="Reusch T.B.H."/>
            <person name="Van de Peer Y."/>
        </authorList>
    </citation>
    <scope>NUCLEOTIDE SEQUENCE [LARGE SCALE GENOMIC DNA]</scope>
    <source>
        <strain evidence="2">cv. Finnish</strain>
    </source>
</reference>
<evidence type="ECO:0000313" key="1">
    <source>
        <dbReference type="EMBL" id="KMZ63043.1"/>
    </source>
</evidence>
<proteinExistence type="predicted"/>
<gene>
    <name evidence="1" type="ORF">ZOSMA_42G00820</name>
</gene>
<evidence type="ECO:0000313" key="2">
    <source>
        <dbReference type="Proteomes" id="UP000036987"/>
    </source>
</evidence>
<name>A0A0K9P230_ZOSMR</name>
<sequence>MKLVWCPDMASKAFFDVVELLSTNTPDEEGSGGGETGLAELLAAMAGGWNSQCIVEILPVDKPSTSTATVALSAAAVRTGGRHIRTFQSEEVTIEGMDFAVVDFERRDAVKVLREVRVGPRGAVLVSKNGRRCGGDLTSNSAGEWWGGVLMQGIRVVRSAYLPIGNGGVEIVHVGVGEGKSLPDRKKKIQSRWIKHVDRVTGVEHVFRR</sequence>
<dbReference type="Proteomes" id="UP000036987">
    <property type="component" value="Unassembled WGS sequence"/>
</dbReference>
<dbReference type="EMBL" id="LFYR01001279">
    <property type="protein sequence ID" value="KMZ63043.1"/>
    <property type="molecule type" value="Genomic_DNA"/>
</dbReference>
<comment type="caution">
    <text evidence="1">The sequence shown here is derived from an EMBL/GenBank/DDBJ whole genome shotgun (WGS) entry which is preliminary data.</text>
</comment>
<dbReference type="PANTHER" id="PTHR33593:SF2">
    <property type="entry name" value="ANKYRIN REPEAT_KH DOMAIN PROTEIN (DUF1442)"/>
    <property type="match status" value="1"/>
</dbReference>
<dbReference type="PANTHER" id="PTHR33593">
    <property type="entry name" value="DUF1442 FAMILY PROTEIN"/>
    <property type="match status" value="1"/>
</dbReference>
<accession>A0A0K9P230</accession>
<dbReference type="OrthoDB" id="685237at2759"/>
<dbReference type="Pfam" id="PF07279">
    <property type="entry name" value="DUF1442"/>
    <property type="match status" value="2"/>
</dbReference>
<protein>
    <submittedName>
        <fullName evidence="1">Uncharacterized protein</fullName>
    </submittedName>
</protein>
<dbReference type="OMA" id="WSRGGVM"/>